<evidence type="ECO:0000256" key="1">
    <source>
        <dbReference type="SAM" id="MobiDB-lite"/>
    </source>
</evidence>
<sequence length="307" mass="34616">MTTFRKGSIIFILMIVFAAGVYTQRTQILDWYRTFSKPDLPVSLEYQQMLIQDQKEKDAAQDLIPKQEEEIKTDEEEPSFEETVIVEEPTSTQSQEPAEEPVIQPKEETIPEPATVPSSLNLAVPFTSQAPDGNWDEPYQEACEEASLYMTQQYYAGQPEGKIDADRASEELLNIVAFERELFGYYEDTTAEQTGLLAETMFGLTARLIQNPTIDDVKNELVLGHPVIVPAAGRLLGNPYFTAPGPIYHMLVIRGYTENDQFIVNDPGTSHGEAFLYDFDKLFYALHDWNNGEEITQGAKTVLILSP</sequence>
<dbReference type="InterPro" id="IPR039564">
    <property type="entry name" value="Peptidase_C39-like"/>
</dbReference>
<organism evidence="3 4">
    <name type="scientific">Candidatus Uhrbacteria bacterium GW2011_GWF2_39_13</name>
    <dbReference type="NCBI Taxonomy" id="1618995"/>
    <lineage>
        <taxon>Bacteria</taxon>
        <taxon>Candidatus Uhriibacteriota</taxon>
    </lineage>
</organism>
<dbReference type="Gene3D" id="3.90.70.10">
    <property type="entry name" value="Cysteine proteinases"/>
    <property type="match status" value="1"/>
</dbReference>
<evidence type="ECO:0000313" key="3">
    <source>
        <dbReference type="EMBL" id="KKR04828.1"/>
    </source>
</evidence>
<reference evidence="3 4" key="1">
    <citation type="journal article" date="2015" name="Nature">
        <title>rRNA introns, odd ribosomes, and small enigmatic genomes across a large radiation of phyla.</title>
        <authorList>
            <person name="Brown C.T."/>
            <person name="Hug L.A."/>
            <person name="Thomas B.C."/>
            <person name="Sharon I."/>
            <person name="Castelle C.J."/>
            <person name="Singh A."/>
            <person name="Wilkins M.J."/>
            <person name="Williams K.H."/>
            <person name="Banfield J.F."/>
        </authorList>
    </citation>
    <scope>NUCLEOTIDE SEQUENCE [LARGE SCALE GENOMIC DNA]</scope>
</reference>
<feature type="domain" description="Peptidase C39-like" evidence="2">
    <location>
        <begin position="123"/>
        <end position="267"/>
    </location>
</feature>
<dbReference type="AlphaFoldDB" id="A0A0G0MNX4"/>
<comment type="caution">
    <text evidence="3">The sequence shown here is derived from an EMBL/GenBank/DDBJ whole genome shotgun (WGS) entry which is preliminary data.</text>
</comment>
<evidence type="ECO:0000259" key="2">
    <source>
        <dbReference type="Pfam" id="PF13529"/>
    </source>
</evidence>
<feature type="region of interest" description="Disordered" evidence="1">
    <location>
        <begin position="87"/>
        <end position="106"/>
    </location>
</feature>
<name>A0A0G0MNX4_9BACT</name>
<evidence type="ECO:0000313" key="4">
    <source>
        <dbReference type="Proteomes" id="UP000033935"/>
    </source>
</evidence>
<proteinExistence type="predicted"/>
<accession>A0A0G0MNX4</accession>
<protein>
    <recommendedName>
        <fullName evidence="2">Peptidase C39-like domain-containing protein</fullName>
    </recommendedName>
</protein>
<gene>
    <name evidence="3" type="ORF">UT30_C0003G0017</name>
</gene>
<dbReference type="EMBL" id="LBWG01000003">
    <property type="protein sequence ID" value="KKR04828.1"/>
    <property type="molecule type" value="Genomic_DNA"/>
</dbReference>
<dbReference type="Pfam" id="PF13529">
    <property type="entry name" value="Peptidase_C39_2"/>
    <property type="match status" value="1"/>
</dbReference>
<dbReference type="Proteomes" id="UP000033935">
    <property type="component" value="Unassembled WGS sequence"/>
</dbReference>